<protein>
    <submittedName>
        <fullName evidence="2">Uncharacterized protein</fullName>
    </submittedName>
</protein>
<organism evidence="2 3">
    <name type="scientific">Pseudosporangium ferrugineum</name>
    <dbReference type="NCBI Taxonomy" id="439699"/>
    <lineage>
        <taxon>Bacteria</taxon>
        <taxon>Bacillati</taxon>
        <taxon>Actinomycetota</taxon>
        <taxon>Actinomycetes</taxon>
        <taxon>Micromonosporales</taxon>
        <taxon>Micromonosporaceae</taxon>
        <taxon>Pseudosporangium</taxon>
    </lineage>
</organism>
<name>A0A2T0RHE8_9ACTN</name>
<keyword evidence="1" id="KW-0472">Membrane</keyword>
<keyword evidence="1" id="KW-0812">Transmembrane</keyword>
<reference evidence="2 3" key="1">
    <citation type="submission" date="2018-03" db="EMBL/GenBank/DDBJ databases">
        <title>Genomic Encyclopedia of Archaeal and Bacterial Type Strains, Phase II (KMG-II): from individual species to whole genera.</title>
        <authorList>
            <person name="Goeker M."/>
        </authorList>
    </citation>
    <scope>NUCLEOTIDE SEQUENCE [LARGE SCALE GENOMIC DNA]</scope>
    <source>
        <strain evidence="2 3">DSM 45348</strain>
    </source>
</reference>
<dbReference type="AlphaFoldDB" id="A0A2T0RHE8"/>
<sequence length="286" mass="30226">MPRLRKKQRAAVEPAAGQRRRFLPGVAALVGASGLLATVTGLVVTRGFDPIADQAKDVVGASPLVVYDDAGDPETLDGTAFAFDHVLPAAVLSGPSGSGAVSGRLIREGAVRVARGATAITIENARKETALITSIRAEVRKRTPAPSAALVVMGPSGGLAEGPIELHFDLDGVDLDARTLDKRGKPAGKFLDAHGVELAAGEKLRFNLVGHAAKDSVEWLVKVGYVVNGKARTLDLDPKRRPMRVTGASASYREAFIWDAAGLTREPLKKVCPTDCRRQPFAETPR</sequence>
<evidence type="ECO:0000256" key="1">
    <source>
        <dbReference type="SAM" id="Phobius"/>
    </source>
</evidence>
<keyword evidence="1" id="KW-1133">Transmembrane helix</keyword>
<dbReference type="EMBL" id="PVZG01000023">
    <property type="protein sequence ID" value="PRY20569.1"/>
    <property type="molecule type" value="Genomic_DNA"/>
</dbReference>
<dbReference type="RefSeq" id="WP_106130532.1">
    <property type="nucleotide sequence ID" value="NZ_PVZG01000023.1"/>
</dbReference>
<feature type="transmembrane region" description="Helical" evidence="1">
    <location>
        <begin position="21"/>
        <end position="44"/>
    </location>
</feature>
<evidence type="ECO:0000313" key="3">
    <source>
        <dbReference type="Proteomes" id="UP000239209"/>
    </source>
</evidence>
<dbReference type="Proteomes" id="UP000239209">
    <property type="component" value="Unassembled WGS sequence"/>
</dbReference>
<comment type="caution">
    <text evidence="2">The sequence shown here is derived from an EMBL/GenBank/DDBJ whole genome shotgun (WGS) entry which is preliminary data.</text>
</comment>
<proteinExistence type="predicted"/>
<keyword evidence="3" id="KW-1185">Reference proteome</keyword>
<accession>A0A2T0RHE8</accession>
<evidence type="ECO:0000313" key="2">
    <source>
        <dbReference type="EMBL" id="PRY20569.1"/>
    </source>
</evidence>
<gene>
    <name evidence="2" type="ORF">CLV70_12337</name>
</gene>